<comment type="caution">
    <text evidence="4">The sequence shown here is derived from an EMBL/GenBank/DDBJ whole genome shotgun (WGS) entry which is preliminary data.</text>
</comment>
<feature type="transmembrane region" description="Helical" evidence="2">
    <location>
        <begin position="12"/>
        <end position="29"/>
    </location>
</feature>
<dbReference type="PANTHER" id="PTHR37423">
    <property type="entry name" value="SOLUBLE LYTIC MUREIN TRANSGLYCOSYLASE-RELATED"/>
    <property type="match status" value="1"/>
</dbReference>
<dbReference type="Gene3D" id="1.10.530.10">
    <property type="match status" value="1"/>
</dbReference>
<dbReference type="AlphaFoldDB" id="A0A2S7T0X0"/>
<accession>A0A2S7T0X0</accession>
<keyword evidence="5" id="KW-1185">Reference proteome</keyword>
<dbReference type="Proteomes" id="UP000239872">
    <property type="component" value="Unassembled WGS sequence"/>
</dbReference>
<protein>
    <submittedName>
        <fullName evidence="4">Murein transglycosylase</fullName>
    </submittedName>
</protein>
<organism evidence="4 5">
    <name type="scientific">Flavipsychrobacter stenotrophus</name>
    <dbReference type="NCBI Taxonomy" id="2077091"/>
    <lineage>
        <taxon>Bacteria</taxon>
        <taxon>Pseudomonadati</taxon>
        <taxon>Bacteroidota</taxon>
        <taxon>Chitinophagia</taxon>
        <taxon>Chitinophagales</taxon>
        <taxon>Chitinophagaceae</taxon>
        <taxon>Flavipsychrobacter</taxon>
    </lineage>
</organism>
<comment type="similarity">
    <text evidence="1">Belongs to the transglycosylase Slt family.</text>
</comment>
<dbReference type="CDD" id="cd16894">
    <property type="entry name" value="MltD-like"/>
    <property type="match status" value="1"/>
</dbReference>
<reference evidence="4 5" key="1">
    <citation type="submission" date="2018-01" db="EMBL/GenBank/DDBJ databases">
        <title>A novel member of the phylum Bacteroidetes isolated from glacier ice.</title>
        <authorList>
            <person name="Liu Q."/>
            <person name="Xin Y.-H."/>
        </authorList>
    </citation>
    <scope>NUCLEOTIDE SEQUENCE [LARGE SCALE GENOMIC DNA]</scope>
    <source>
        <strain evidence="4 5">RB1R16</strain>
    </source>
</reference>
<keyword evidence="2" id="KW-1133">Transmembrane helix</keyword>
<gene>
    <name evidence="4" type="ORF">CJD36_003610</name>
</gene>
<evidence type="ECO:0000256" key="2">
    <source>
        <dbReference type="SAM" id="Phobius"/>
    </source>
</evidence>
<feature type="domain" description="Transglycosylase SLT" evidence="3">
    <location>
        <begin position="107"/>
        <end position="212"/>
    </location>
</feature>
<name>A0A2S7T0X0_9BACT</name>
<sequence>MQQMKFKTKPVIYFFCGLAIGVAVVAGIASRKIEPGATTVEVNNEGRPQYKWFSPALPASLDFSGEAVPLDRWEVKERLDREMIVNYYVHGSQLYILKLAGRYMPVIEERLKANGIPDDFKYVAVAESSLQQNAVSGVGASSFWQFMKDTGPRYGLEISDEVDERFNVARATDAACKYFKEAHDKFGTWTAAAASYNCGMGGYNSQADFQGATNYYDLIFPDETNRYVFRILALKYLLSNPKIAGNMIDPAEAYKPLKGKDVEVTATIADLAVWAKANNTTYKMLKIYNPWLRAHKLTVKLGKKYIIQLPA</sequence>
<dbReference type="PANTHER" id="PTHR37423:SF2">
    <property type="entry name" value="MEMBRANE-BOUND LYTIC MUREIN TRANSGLYCOSYLASE C"/>
    <property type="match status" value="1"/>
</dbReference>
<dbReference type="Pfam" id="PF01464">
    <property type="entry name" value="SLT"/>
    <property type="match status" value="1"/>
</dbReference>
<dbReference type="InterPro" id="IPR008258">
    <property type="entry name" value="Transglycosylase_SLT_dom_1"/>
</dbReference>
<proteinExistence type="inferred from homology"/>
<keyword evidence="2" id="KW-0812">Transmembrane</keyword>
<dbReference type="EMBL" id="PPSL01000001">
    <property type="protein sequence ID" value="PQJ12842.1"/>
    <property type="molecule type" value="Genomic_DNA"/>
</dbReference>
<dbReference type="SUPFAM" id="SSF53955">
    <property type="entry name" value="Lysozyme-like"/>
    <property type="match status" value="1"/>
</dbReference>
<evidence type="ECO:0000313" key="5">
    <source>
        <dbReference type="Proteomes" id="UP000239872"/>
    </source>
</evidence>
<keyword evidence="2" id="KW-0472">Membrane</keyword>
<dbReference type="InterPro" id="IPR023346">
    <property type="entry name" value="Lysozyme-like_dom_sf"/>
</dbReference>
<evidence type="ECO:0000313" key="4">
    <source>
        <dbReference type="EMBL" id="PQJ12842.1"/>
    </source>
</evidence>
<evidence type="ECO:0000256" key="1">
    <source>
        <dbReference type="ARBA" id="ARBA00007734"/>
    </source>
</evidence>
<evidence type="ECO:0000259" key="3">
    <source>
        <dbReference type="Pfam" id="PF01464"/>
    </source>
</evidence>